<reference evidence="1 2" key="1">
    <citation type="journal article" date="2022" name="Nat. Plants">
        <title>Genomes of leafy and leafless Platanthera orchids illuminate the evolution of mycoheterotrophy.</title>
        <authorList>
            <person name="Li M.H."/>
            <person name="Liu K.W."/>
            <person name="Li Z."/>
            <person name="Lu H.C."/>
            <person name="Ye Q.L."/>
            <person name="Zhang D."/>
            <person name="Wang J.Y."/>
            <person name="Li Y.F."/>
            <person name="Zhong Z.M."/>
            <person name="Liu X."/>
            <person name="Yu X."/>
            <person name="Liu D.K."/>
            <person name="Tu X.D."/>
            <person name="Liu B."/>
            <person name="Hao Y."/>
            <person name="Liao X.Y."/>
            <person name="Jiang Y.T."/>
            <person name="Sun W.H."/>
            <person name="Chen J."/>
            <person name="Chen Y.Q."/>
            <person name="Ai Y."/>
            <person name="Zhai J.W."/>
            <person name="Wu S.S."/>
            <person name="Zhou Z."/>
            <person name="Hsiao Y.Y."/>
            <person name="Wu W.L."/>
            <person name="Chen Y.Y."/>
            <person name="Lin Y.F."/>
            <person name="Hsu J.L."/>
            <person name="Li C.Y."/>
            <person name="Wang Z.W."/>
            <person name="Zhao X."/>
            <person name="Zhong W.Y."/>
            <person name="Ma X.K."/>
            <person name="Ma L."/>
            <person name="Huang J."/>
            <person name="Chen G.Z."/>
            <person name="Huang M.Z."/>
            <person name="Huang L."/>
            <person name="Peng D.H."/>
            <person name="Luo Y.B."/>
            <person name="Zou S.Q."/>
            <person name="Chen S.P."/>
            <person name="Lan S."/>
            <person name="Tsai W.C."/>
            <person name="Van de Peer Y."/>
            <person name="Liu Z.J."/>
        </authorList>
    </citation>
    <scope>NUCLEOTIDE SEQUENCE [LARGE SCALE GENOMIC DNA]</scope>
    <source>
        <strain evidence="1">Lor287</strain>
    </source>
</reference>
<keyword evidence="2" id="KW-1185">Reference proteome</keyword>
<gene>
    <name evidence="1" type="ORF">KSP39_PZI016501</name>
</gene>
<sequence length="149" mass="16484">MAKFSEPRWKRSGLGGVAGFTESWRERSVVIAPSNDLCRRMTLLRFDHLDHNFVKMRCPEAEAATGGGRRRRRRPTTARVADGCGGDLCRHAHALGRVARSPVRESAPRGRERTARQRERPCCTQARCGRSACGLVACAAPTSRARPLS</sequence>
<dbReference type="EMBL" id="JBBWWQ010000014">
    <property type="protein sequence ID" value="KAK8931448.1"/>
    <property type="molecule type" value="Genomic_DNA"/>
</dbReference>
<organism evidence="1 2">
    <name type="scientific">Platanthera zijinensis</name>
    <dbReference type="NCBI Taxonomy" id="2320716"/>
    <lineage>
        <taxon>Eukaryota</taxon>
        <taxon>Viridiplantae</taxon>
        <taxon>Streptophyta</taxon>
        <taxon>Embryophyta</taxon>
        <taxon>Tracheophyta</taxon>
        <taxon>Spermatophyta</taxon>
        <taxon>Magnoliopsida</taxon>
        <taxon>Liliopsida</taxon>
        <taxon>Asparagales</taxon>
        <taxon>Orchidaceae</taxon>
        <taxon>Orchidoideae</taxon>
        <taxon>Orchideae</taxon>
        <taxon>Orchidinae</taxon>
        <taxon>Platanthera</taxon>
    </lineage>
</organism>
<name>A0AAP0G152_9ASPA</name>
<evidence type="ECO:0000313" key="2">
    <source>
        <dbReference type="Proteomes" id="UP001418222"/>
    </source>
</evidence>
<evidence type="ECO:0000313" key="1">
    <source>
        <dbReference type="EMBL" id="KAK8931448.1"/>
    </source>
</evidence>
<proteinExistence type="predicted"/>
<dbReference type="AlphaFoldDB" id="A0AAP0G152"/>
<dbReference type="Proteomes" id="UP001418222">
    <property type="component" value="Unassembled WGS sequence"/>
</dbReference>
<protein>
    <submittedName>
        <fullName evidence="1">Uncharacterized protein</fullName>
    </submittedName>
</protein>
<accession>A0AAP0G152</accession>
<comment type="caution">
    <text evidence="1">The sequence shown here is derived from an EMBL/GenBank/DDBJ whole genome shotgun (WGS) entry which is preliminary data.</text>
</comment>